<dbReference type="EMBL" id="CP035107">
    <property type="protein sequence ID" value="QAR31637.1"/>
    <property type="molecule type" value="Genomic_DNA"/>
</dbReference>
<protein>
    <recommendedName>
        <fullName evidence="3 7">Nuclease SbcCD subunit D</fullName>
    </recommendedName>
</protein>
<evidence type="ECO:0000313" key="10">
    <source>
        <dbReference type="EMBL" id="QAR31637.1"/>
    </source>
</evidence>
<proteinExistence type="inferred from homology"/>
<evidence type="ECO:0000256" key="5">
    <source>
        <dbReference type="ARBA" id="ARBA00022801"/>
    </source>
</evidence>
<keyword evidence="7" id="KW-0235">DNA replication</keyword>
<dbReference type="InterPro" id="IPR004593">
    <property type="entry name" value="SbcD"/>
</dbReference>
<keyword evidence="7" id="KW-0255">Endonuclease</keyword>
<dbReference type="AlphaFoldDB" id="A0A410JTV7"/>
<evidence type="ECO:0000256" key="7">
    <source>
        <dbReference type="RuleBase" id="RU363069"/>
    </source>
</evidence>
<keyword evidence="6 7" id="KW-0269">Exonuclease</keyword>
<evidence type="ECO:0000256" key="6">
    <source>
        <dbReference type="ARBA" id="ARBA00022839"/>
    </source>
</evidence>
<keyword evidence="7" id="KW-0233">DNA recombination</keyword>
<dbReference type="Pfam" id="PF00149">
    <property type="entry name" value="Metallophos"/>
    <property type="match status" value="1"/>
</dbReference>
<dbReference type="PANTHER" id="PTHR30337:SF0">
    <property type="entry name" value="NUCLEASE SBCCD SUBUNIT D"/>
    <property type="match status" value="1"/>
</dbReference>
<dbReference type="GO" id="GO:0008408">
    <property type="term" value="F:3'-5' exonuclease activity"/>
    <property type="evidence" value="ECO:0007669"/>
    <property type="project" value="InterPro"/>
</dbReference>
<accession>A0A410JTV7</accession>
<keyword evidence="5 7" id="KW-0378">Hydrolase</keyword>
<sequence length="406" mass="46472">MKILHTADWHIGKKLHNYDLHQDFDLFIDWLCQLVEDREIDLILVSGDIFDTGNPSAESRKQFYQSLIRLQKLNCQIILTGGNHDSASMLNAPKDILNEISVKMIGGMPENIEDCVIPFKKNDEEIVICAIPFLRDADLRRANDGLSYDDRIQAVQKGIENTYAQAAKYCELQFPNVPVIAMGHLFTAGVSSTSDSERDIQIGNEAKFDAHRLNDRFAYVALGHIHKPQRINAKQPTFYSGSPLPLSFSERKDEKRVLLIDTEKGFEPESISVPSFRKLIRISGDLENIKTKLNTLNSDSTLTNLLEIELKEPKFSIQVETDFLDLISNFKEENFNIIKTKMFFEDRVLGTNELFHQDVNISDLSPNEVFDEFLETQTLDDAYAKELREAFTLLLQEVYDQQTENL</sequence>
<dbReference type="InterPro" id="IPR041796">
    <property type="entry name" value="Mre11_N"/>
</dbReference>
<evidence type="ECO:0000256" key="1">
    <source>
        <dbReference type="ARBA" id="ARBA00010555"/>
    </source>
</evidence>
<dbReference type="RefSeq" id="WP_128502069.1">
    <property type="nucleotide sequence ID" value="NZ_CP035107.1"/>
</dbReference>
<dbReference type="GO" id="GO:0004519">
    <property type="term" value="F:endonuclease activity"/>
    <property type="evidence" value="ECO:0007669"/>
    <property type="project" value="UniProtKB-KW"/>
</dbReference>
<evidence type="ECO:0000313" key="11">
    <source>
        <dbReference type="Proteomes" id="UP000287701"/>
    </source>
</evidence>
<keyword evidence="4 7" id="KW-0540">Nuclease</keyword>
<name>A0A410JTV7_ORNRH</name>
<feature type="domain" description="Calcineurin-like phosphoesterase" evidence="8">
    <location>
        <begin position="1"/>
        <end position="228"/>
    </location>
</feature>
<evidence type="ECO:0000256" key="3">
    <source>
        <dbReference type="ARBA" id="ARBA00013365"/>
    </source>
</evidence>
<dbReference type="InterPro" id="IPR004843">
    <property type="entry name" value="Calcineurin-like_PHP"/>
</dbReference>
<evidence type="ECO:0000256" key="2">
    <source>
        <dbReference type="ARBA" id="ARBA00011322"/>
    </source>
</evidence>
<dbReference type="GO" id="GO:0006310">
    <property type="term" value="P:DNA recombination"/>
    <property type="evidence" value="ECO:0007669"/>
    <property type="project" value="UniProtKB-KW"/>
</dbReference>
<dbReference type="OrthoDB" id="9773856at2"/>
<dbReference type="InterPro" id="IPR026843">
    <property type="entry name" value="SbcD_C"/>
</dbReference>
<dbReference type="Gene3D" id="3.60.21.10">
    <property type="match status" value="1"/>
</dbReference>
<gene>
    <name evidence="7 10" type="primary">sbcD</name>
    <name evidence="10" type="ORF">EQP59_09930</name>
</gene>
<evidence type="ECO:0000259" key="9">
    <source>
        <dbReference type="Pfam" id="PF12320"/>
    </source>
</evidence>
<dbReference type="SUPFAM" id="SSF56300">
    <property type="entry name" value="Metallo-dependent phosphatases"/>
    <property type="match status" value="1"/>
</dbReference>
<evidence type="ECO:0000259" key="8">
    <source>
        <dbReference type="Pfam" id="PF00149"/>
    </source>
</evidence>
<dbReference type="NCBIfam" id="TIGR00619">
    <property type="entry name" value="sbcd"/>
    <property type="match status" value="1"/>
</dbReference>
<comment type="similarity">
    <text evidence="1 7">Belongs to the SbcD family.</text>
</comment>
<comment type="function">
    <text evidence="7">SbcCD cleaves DNA hairpin structures. These structures can inhibit DNA replication and are intermediates in certain DNA recombination reactions. The complex acts as a 3'-&gt;5' double strand exonuclease that can open hairpins. It also has a 5' single-strand endonuclease activity.</text>
</comment>
<dbReference type="InterPro" id="IPR050535">
    <property type="entry name" value="DNA_Repair-Maintenance_Comp"/>
</dbReference>
<comment type="subunit">
    <text evidence="2 7">Heterodimer of SbcC and SbcD.</text>
</comment>
<dbReference type="InterPro" id="IPR029052">
    <property type="entry name" value="Metallo-depent_PP-like"/>
</dbReference>
<organism evidence="10 11">
    <name type="scientific">Ornithobacterium rhinotracheale</name>
    <dbReference type="NCBI Taxonomy" id="28251"/>
    <lineage>
        <taxon>Bacteria</taxon>
        <taxon>Pseudomonadati</taxon>
        <taxon>Bacteroidota</taxon>
        <taxon>Flavobacteriia</taxon>
        <taxon>Flavobacteriales</taxon>
        <taxon>Weeksellaceae</taxon>
        <taxon>Ornithobacterium</taxon>
    </lineage>
</organism>
<dbReference type="CDD" id="cd00840">
    <property type="entry name" value="MPP_Mre11_N"/>
    <property type="match status" value="1"/>
</dbReference>
<evidence type="ECO:0000256" key="4">
    <source>
        <dbReference type="ARBA" id="ARBA00022722"/>
    </source>
</evidence>
<reference evidence="10 11" key="1">
    <citation type="submission" date="2019-01" db="EMBL/GenBank/DDBJ databases">
        <title>Whole Genome of Ornithobacterium rhinotracheale FARPER-174b.</title>
        <authorList>
            <person name="Tataje-Lavanda L.A."/>
            <person name="Montalvan A."/>
            <person name="Montesinos R."/>
            <person name="Zimic M."/>
            <person name="Fernandez-Sanchez M."/>
            <person name="Fernandez-Diaz M."/>
        </authorList>
    </citation>
    <scope>NUCLEOTIDE SEQUENCE [LARGE SCALE GENOMIC DNA]</scope>
    <source>
        <strain evidence="10 11">FARPER-174b</strain>
    </source>
</reference>
<feature type="domain" description="Nuclease SbcCD subunit D C-terminal" evidence="9">
    <location>
        <begin position="276"/>
        <end position="378"/>
    </location>
</feature>
<dbReference type="PANTHER" id="PTHR30337">
    <property type="entry name" value="COMPONENT OF ATP-DEPENDENT DSDNA EXONUCLEASE"/>
    <property type="match status" value="1"/>
</dbReference>
<dbReference type="Pfam" id="PF12320">
    <property type="entry name" value="SbcD_C"/>
    <property type="match status" value="1"/>
</dbReference>
<dbReference type="GO" id="GO:0006260">
    <property type="term" value="P:DNA replication"/>
    <property type="evidence" value="ECO:0007669"/>
    <property type="project" value="UniProtKB-KW"/>
</dbReference>
<dbReference type="Proteomes" id="UP000287701">
    <property type="component" value="Chromosome"/>
</dbReference>